<dbReference type="InterPro" id="IPR013229">
    <property type="entry name" value="PEGA"/>
</dbReference>
<evidence type="ECO:0000259" key="2">
    <source>
        <dbReference type="Pfam" id="PF08308"/>
    </source>
</evidence>
<protein>
    <submittedName>
        <fullName evidence="3">S-layer-like protein</fullName>
    </submittedName>
</protein>
<name>A6GAZ0_9BACT</name>
<evidence type="ECO:0000256" key="1">
    <source>
        <dbReference type="SAM" id="Phobius"/>
    </source>
</evidence>
<dbReference type="eggNOG" id="COG0457">
    <property type="taxonomic scope" value="Bacteria"/>
</dbReference>
<evidence type="ECO:0000313" key="4">
    <source>
        <dbReference type="Proteomes" id="UP000005801"/>
    </source>
</evidence>
<gene>
    <name evidence="3" type="ORF">PPSIR1_13215</name>
</gene>
<keyword evidence="1" id="KW-0812">Transmembrane</keyword>
<proteinExistence type="predicted"/>
<keyword evidence="1" id="KW-0472">Membrane</keyword>
<keyword evidence="1" id="KW-1133">Transmembrane helix</keyword>
<accession>A6GAZ0</accession>
<reference evidence="3 4" key="1">
    <citation type="submission" date="2007-06" db="EMBL/GenBank/DDBJ databases">
        <authorList>
            <person name="Shimkets L."/>
            <person name="Ferriera S."/>
            <person name="Johnson J."/>
            <person name="Kravitz S."/>
            <person name="Beeson K."/>
            <person name="Sutton G."/>
            <person name="Rogers Y.-H."/>
            <person name="Friedman R."/>
            <person name="Frazier M."/>
            <person name="Venter J.C."/>
        </authorList>
    </citation>
    <scope>NUCLEOTIDE SEQUENCE [LARGE SCALE GENOMIC DNA]</scope>
    <source>
        <strain evidence="3 4">SIR-1</strain>
    </source>
</reference>
<dbReference type="Proteomes" id="UP000005801">
    <property type="component" value="Unassembled WGS sequence"/>
</dbReference>
<feature type="transmembrane region" description="Helical" evidence="1">
    <location>
        <begin position="300"/>
        <end position="323"/>
    </location>
</feature>
<keyword evidence="4" id="KW-1185">Reference proteome</keyword>
<dbReference type="RefSeq" id="WP_006973881.1">
    <property type="nucleotide sequence ID" value="NZ_ABCS01000054.1"/>
</dbReference>
<dbReference type="STRING" id="391625.PPSIR1_13215"/>
<organism evidence="3 4">
    <name type="scientific">Plesiocystis pacifica SIR-1</name>
    <dbReference type="NCBI Taxonomy" id="391625"/>
    <lineage>
        <taxon>Bacteria</taxon>
        <taxon>Pseudomonadati</taxon>
        <taxon>Myxococcota</taxon>
        <taxon>Polyangia</taxon>
        <taxon>Nannocystales</taxon>
        <taxon>Nannocystaceae</taxon>
        <taxon>Plesiocystis</taxon>
    </lineage>
</organism>
<comment type="caution">
    <text evidence="3">The sequence shown here is derived from an EMBL/GenBank/DDBJ whole genome shotgun (WGS) entry which is preliminary data.</text>
</comment>
<evidence type="ECO:0000313" key="3">
    <source>
        <dbReference type="EMBL" id="EDM76975.1"/>
    </source>
</evidence>
<dbReference type="EMBL" id="ABCS01000054">
    <property type="protein sequence ID" value="EDM76975.1"/>
    <property type="molecule type" value="Genomic_DNA"/>
</dbReference>
<sequence length="364" mass="38645">MGAASLCVALEAWTPTASAAAPTSRDEVEATENSSVAVLPIVLEGELPEGDQRELAETIEQAFEHPELDLVTGAKVERAYAERCADEATAACLRKLGRELGVTHALAVVVRASNRDFEVEMRVVSVAGSRQPSEAEVECPVCGIAEVRDRVAAQAAQLRDRVLADIQPGRVVVEGDPEGATVSVDGRRVGRLPYEGELTTGEHELRVSERGYFDELVTVNISGGATERVSVELEVDSGARSVGARDWFRPVGWTAIGVGIAGVGAGIGLLTIHGRPHEQRCSDFSNIDANGECKWLYETIGAGAGALAVGITLANVGTTMLILDRQRTRTKAESESASASRWRARADSLRVGVGLRGFVLSGQF</sequence>
<dbReference type="AlphaFoldDB" id="A6GAZ0"/>
<feature type="domain" description="PEGA" evidence="2">
    <location>
        <begin position="170"/>
        <end position="234"/>
    </location>
</feature>
<dbReference type="Pfam" id="PF08308">
    <property type="entry name" value="PEGA"/>
    <property type="match status" value="1"/>
</dbReference>